<dbReference type="Proteomes" id="UP000199420">
    <property type="component" value="Unassembled WGS sequence"/>
</dbReference>
<proteinExistence type="predicted"/>
<dbReference type="RefSeq" id="WP_091337340.1">
    <property type="nucleotide sequence ID" value="NZ_FNYC01000006.1"/>
</dbReference>
<reference evidence="4 5" key="1">
    <citation type="submission" date="2016-10" db="EMBL/GenBank/DDBJ databases">
        <authorList>
            <person name="de Groot N.N."/>
        </authorList>
    </citation>
    <scope>NUCLEOTIDE SEQUENCE [LARGE SCALE GENOMIC DNA]</scope>
    <source>
        <strain evidence="4 5">DSM 26515</strain>
    </source>
</reference>
<keyword evidence="5" id="KW-1185">Reference proteome</keyword>
<protein>
    <submittedName>
        <fullName evidence="4">Uncharacterized protein</fullName>
    </submittedName>
</protein>
<dbReference type="STRING" id="529704.SAMN02927913_2481"/>
<dbReference type="Pfam" id="PF25221">
    <property type="entry name" value="5TMH_Lnb"/>
    <property type="match status" value="1"/>
</dbReference>
<evidence type="ECO:0000313" key="4">
    <source>
        <dbReference type="EMBL" id="SEJ31514.1"/>
    </source>
</evidence>
<sequence length="448" mass="49251">MPEAALLVPTTPANSSQPLPAYGQRSARFAAAGVLSLLQAGAGSRFSANRLWLICLVLLLAFNLRPAHAGVANAPGANIEVSLVTYGPGETYWERFGHDAIELRDTVSGEAFNFNYGVFDFDERGFLLNFARGRMHYLMDAEPTTLDENWYIQAGRSVTRQRLDLAPEQAAALRDFLLWNLRPENARYDYDYYVDNCTTRVRDALDRALGGVLKTQLTTRHGGMTYRQQTDRLMSAQPWLMLLLDLGLGPYADQPLNAWQESFLPAVLSREMDGVQVSGPQGMHPLVADRVLVAPNRLETPPVTPPDLRLPLALAGLVLAALVVLTRRFWPLGLTLLGTIYLVLAGVVGIGLLVLWLLTTHHAAWANANLLLFNPLALMLLPTAWRARRGVPASRLADVVLVIQLLALLVAVLLHLLPGTAQQNQPWLLFAMPAWLAIACTLRGAHPA</sequence>
<gene>
    <name evidence="4" type="ORF">SAMN04487997_2960</name>
</gene>
<dbReference type="AlphaFoldDB" id="A0A1H6XV66"/>
<evidence type="ECO:0000313" key="5">
    <source>
        <dbReference type="Proteomes" id="UP000199420"/>
    </source>
</evidence>
<feature type="domain" description="Lnb-like transmembrane" evidence="3">
    <location>
        <begin position="314"/>
        <end position="413"/>
    </location>
</feature>
<feature type="transmembrane region" description="Helical" evidence="1">
    <location>
        <begin position="396"/>
        <end position="415"/>
    </location>
</feature>
<dbReference type="OrthoDB" id="319167at2"/>
<dbReference type="InterPro" id="IPR025178">
    <property type="entry name" value="Lnb_N"/>
</dbReference>
<accession>A0A1H6XV66</accession>
<dbReference type="EMBL" id="FNYC01000006">
    <property type="protein sequence ID" value="SEJ31514.1"/>
    <property type="molecule type" value="Genomic_DNA"/>
</dbReference>
<dbReference type="InterPro" id="IPR057436">
    <property type="entry name" value="5TMH_Lnb"/>
</dbReference>
<feature type="domain" description="Lnb N-terminal periplasmic" evidence="2">
    <location>
        <begin position="77"/>
        <end position="215"/>
    </location>
</feature>
<name>A0A1H6XV66_9GAMM</name>
<keyword evidence="1" id="KW-1133">Transmembrane helix</keyword>
<dbReference type="Pfam" id="PF13387">
    <property type="entry name" value="Lnb_N"/>
    <property type="match status" value="1"/>
</dbReference>
<organism evidence="4 5">
    <name type="scientific">Frateuria terrea</name>
    <dbReference type="NCBI Taxonomy" id="529704"/>
    <lineage>
        <taxon>Bacteria</taxon>
        <taxon>Pseudomonadati</taxon>
        <taxon>Pseudomonadota</taxon>
        <taxon>Gammaproteobacteria</taxon>
        <taxon>Lysobacterales</taxon>
        <taxon>Rhodanobacteraceae</taxon>
        <taxon>Frateuria</taxon>
    </lineage>
</organism>
<evidence type="ECO:0000259" key="2">
    <source>
        <dbReference type="Pfam" id="PF13387"/>
    </source>
</evidence>
<evidence type="ECO:0000259" key="3">
    <source>
        <dbReference type="Pfam" id="PF25221"/>
    </source>
</evidence>
<feature type="transmembrane region" description="Helical" evidence="1">
    <location>
        <begin position="364"/>
        <end position="384"/>
    </location>
</feature>
<feature type="transmembrane region" description="Helical" evidence="1">
    <location>
        <begin position="427"/>
        <end position="445"/>
    </location>
</feature>
<keyword evidence="1" id="KW-0812">Transmembrane</keyword>
<evidence type="ECO:0000256" key="1">
    <source>
        <dbReference type="SAM" id="Phobius"/>
    </source>
</evidence>
<feature type="transmembrane region" description="Helical" evidence="1">
    <location>
        <begin position="332"/>
        <end position="358"/>
    </location>
</feature>
<keyword evidence="1" id="KW-0472">Membrane</keyword>